<dbReference type="EMBL" id="JAUBYV010000013">
    <property type="protein sequence ID" value="KAK2623519.1"/>
    <property type="molecule type" value="Genomic_DNA"/>
</dbReference>
<reference evidence="4" key="1">
    <citation type="submission" date="2023-06" db="EMBL/GenBank/DDBJ databases">
        <title>Draft genome of Marssonina rosae.</title>
        <authorList>
            <person name="Cheng Q."/>
        </authorList>
    </citation>
    <scope>NUCLEOTIDE SEQUENCE</scope>
    <source>
        <strain evidence="4">R4</strain>
    </source>
</reference>
<protein>
    <recommendedName>
        <fullName evidence="1">acylphosphatase</fullName>
        <ecNumber evidence="1">3.6.1.7</ecNumber>
    </recommendedName>
</protein>
<name>A0AAD9SUV4_9HELO</name>
<dbReference type="PROSITE" id="PS00150">
    <property type="entry name" value="ACYLPHOSPHATASE_1"/>
    <property type="match status" value="1"/>
</dbReference>
<dbReference type="PRINTS" id="PR00112">
    <property type="entry name" value="ACYLPHPHTASE"/>
</dbReference>
<evidence type="ECO:0000313" key="4">
    <source>
        <dbReference type="EMBL" id="KAK2623519.1"/>
    </source>
</evidence>
<dbReference type="InterPro" id="IPR020456">
    <property type="entry name" value="Acylphosphatase"/>
</dbReference>
<dbReference type="AlphaFoldDB" id="A0AAD9SUV4"/>
<dbReference type="Gene3D" id="3.30.70.100">
    <property type="match status" value="1"/>
</dbReference>
<keyword evidence="5" id="KW-1185">Reference proteome</keyword>
<comment type="caution">
    <text evidence="4">The sequence shown here is derived from an EMBL/GenBank/DDBJ whole genome shotgun (WGS) entry which is preliminary data.</text>
</comment>
<dbReference type="Proteomes" id="UP001285354">
    <property type="component" value="Unassembled WGS sequence"/>
</dbReference>
<dbReference type="InterPro" id="IPR017968">
    <property type="entry name" value="Acylphosphatase_CS"/>
</dbReference>
<dbReference type="Pfam" id="PF00708">
    <property type="entry name" value="Acylphosphatase"/>
    <property type="match status" value="1"/>
</dbReference>
<feature type="active site" evidence="1">
    <location>
        <position position="19"/>
    </location>
</feature>
<dbReference type="InterPro" id="IPR036046">
    <property type="entry name" value="Acylphosphatase-like_dom_sf"/>
</dbReference>
<feature type="active site" evidence="1">
    <location>
        <position position="37"/>
    </location>
</feature>
<dbReference type="PANTHER" id="PTHR47268">
    <property type="entry name" value="ACYLPHOSPHATASE"/>
    <property type="match status" value="1"/>
</dbReference>
<gene>
    <name evidence="4" type="ORF">QTJ16_007073</name>
</gene>
<comment type="catalytic activity">
    <reaction evidence="1">
        <text>an acyl phosphate + H2O = a carboxylate + phosphate + H(+)</text>
        <dbReference type="Rhea" id="RHEA:14965"/>
        <dbReference type="ChEBI" id="CHEBI:15377"/>
        <dbReference type="ChEBI" id="CHEBI:15378"/>
        <dbReference type="ChEBI" id="CHEBI:29067"/>
        <dbReference type="ChEBI" id="CHEBI:43474"/>
        <dbReference type="ChEBI" id="CHEBI:59918"/>
        <dbReference type="EC" id="3.6.1.7"/>
    </reaction>
</comment>
<proteinExistence type="inferred from homology"/>
<evidence type="ECO:0000256" key="1">
    <source>
        <dbReference type="PROSITE-ProRule" id="PRU00520"/>
    </source>
</evidence>
<dbReference type="SUPFAM" id="SSF54975">
    <property type="entry name" value="Acylphosphatase/BLUF domain-like"/>
    <property type="match status" value="1"/>
</dbReference>
<sequence>MTKRLSFRVHGGVQGVGFRYFTREKAASYGLTGWVRNTRDCKVEGEAQGSETELEQFMKDLETGPSQAEVARLEKEEIGVLREEKGFEIQR</sequence>
<evidence type="ECO:0000259" key="3">
    <source>
        <dbReference type="PROSITE" id="PS51160"/>
    </source>
</evidence>
<organism evidence="4 5">
    <name type="scientific">Diplocarpon rosae</name>
    <dbReference type="NCBI Taxonomy" id="946125"/>
    <lineage>
        <taxon>Eukaryota</taxon>
        <taxon>Fungi</taxon>
        <taxon>Dikarya</taxon>
        <taxon>Ascomycota</taxon>
        <taxon>Pezizomycotina</taxon>
        <taxon>Leotiomycetes</taxon>
        <taxon>Helotiales</taxon>
        <taxon>Drepanopezizaceae</taxon>
        <taxon>Diplocarpon</taxon>
    </lineage>
</organism>
<dbReference type="InterPro" id="IPR001792">
    <property type="entry name" value="Acylphosphatase-like_dom"/>
</dbReference>
<keyword evidence="1" id="KW-0378">Hydrolase</keyword>
<dbReference type="PANTHER" id="PTHR47268:SF4">
    <property type="entry name" value="ACYLPHOSPHATASE"/>
    <property type="match status" value="1"/>
</dbReference>
<evidence type="ECO:0000256" key="2">
    <source>
        <dbReference type="RuleBase" id="RU004168"/>
    </source>
</evidence>
<feature type="domain" description="Acylphosphatase-like" evidence="3">
    <location>
        <begin position="4"/>
        <end position="91"/>
    </location>
</feature>
<dbReference type="GO" id="GO:0003998">
    <property type="term" value="F:acylphosphatase activity"/>
    <property type="evidence" value="ECO:0007669"/>
    <property type="project" value="UniProtKB-EC"/>
</dbReference>
<comment type="similarity">
    <text evidence="2">Belongs to the acylphosphatase family.</text>
</comment>
<dbReference type="PROSITE" id="PS51160">
    <property type="entry name" value="ACYLPHOSPHATASE_3"/>
    <property type="match status" value="1"/>
</dbReference>
<dbReference type="EC" id="3.6.1.7" evidence="1"/>
<accession>A0AAD9SUV4</accession>
<evidence type="ECO:0000313" key="5">
    <source>
        <dbReference type="Proteomes" id="UP001285354"/>
    </source>
</evidence>